<organism evidence="2 3">
    <name type="scientific">Acidipropionibacterium virtanenii</name>
    <dbReference type="NCBI Taxonomy" id="2057246"/>
    <lineage>
        <taxon>Bacteria</taxon>
        <taxon>Bacillati</taxon>
        <taxon>Actinomycetota</taxon>
        <taxon>Actinomycetes</taxon>
        <taxon>Propionibacteriales</taxon>
        <taxon>Propionibacteriaceae</taxon>
        <taxon>Acidipropionibacterium</taxon>
    </lineage>
</organism>
<keyword evidence="1" id="KW-0812">Transmembrane</keyword>
<proteinExistence type="predicted"/>
<evidence type="ECO:0000313" key="2">
    <source>
        <dbReference type="EMBL" id="AXE38933.1"/>
    </source>
</evidence>
<feature type="transmembrane region" description="Helical" evidence="1">
    <location>
        <begin position="6"/>
        <end position="24"/>
    </location>
</feature>
<dbReference type="KEGG" id="acij:JS278_01774"/>
<dbReference type="Proteomes" id="UP000251995">
    <property type="component" value="Chromosome"/>
</dbReference>
<dbReference type="Pfam" id="PF11292">
    <property type="entry name" value="DUF3093"/>
    <property type="match status" value="1"/>
</dbReference>
<feature type="transmembrane region" description="Helical" evidence="1">
    <location>
        <begin position="31"/>
        <end position="49"/>
    </location>
</feature>
<dbReference type="AlphaFoldDB" id="A0A344UUI5"/>
<accession>A0A344UUI5</accession>
<evidence type="ECO:0008006" key="4">
    <source>
        <dbReference type="Google" id="ProtNLM"/>
    </source>
</evidence>
<protein>
    <recommendedName>
        <fullName evidence="4">DUF3093 domain-containing protein</fullName>
    </recommendedName>
</protein>
<keyword evidence="3" id="KW-1185">Reference proteome</keyword>
<evidence type="ECO:0000313" key="3">
    <source>
        <dbReference type="Proteomes" id="UP000251995"/>
    </source>
</evidence>
<dbReference type="EMBL" id="CP025198">
    <property type="protein sequence ID" value="AXE38933.1"/>
    <property type="molecule type" value="Genomic_DNA"/>
</dbReference>
<reference evidence="2 3" key="1">
    <citation type="submission" date="2017-12" db="EMBL/GenBank/DDBJ databases">
        <title>The whole genome sequence of the Acidipropionibacterium virtanenii sp. nov. type strain JS278.</title>
        <authorList>
            <person name="Laine P."/>
            <person name="Deptula P."/>
            <person name="Varmanen P."/>
            <person name="Auvinen P."/>
        </authorList>
    </citation>
    <scope>NUCLEOTIDE SEQUENCE [LARGE SCALE GENOMIC DNA]</scope>
    <source>
        <strain evidence="2 3">JS278</strain>
    </source>
</reference>
<dbReference type="InterPro" id="IPR021443">
    <property type="entry name" value="DUF3093"/>
</dbReference>
<gene>
    <name evidence="2" type="ORF">JS278_01774</name>
</gene>
<evidence type="ECO:0000256" key="1">
    <source>
        <dbReference type="SAM" id="Phobius"/>
    </source>
</evidence>
<name>A0A344UUI5_9ACTN</name>
<sequence length="154" mass="16939">MPWWWWLVGGFFVLSMILAVAAWVSSVAGILACLAIAGLSLWAGLAVGLTRISVDAEGFSVGPNRIEWQWVDRARGCDSRTMSTILHSGNQVGSFICTRPWIGSGVVLRLADRADPHPAWIVSSRRPDELTDAIRRHLGAVEERPTDITSEETR</sequence>
<keyword evidence="1" id="KW-1133">Transmembrane helix</keyword>
<keyword evidence="1" id="KW-0472">Membrane</keyword>